<protein>
    <submittedName>
        <fullName evidence="3">D-alanyl-D-alanine carboxypeptidase/D-alanyl-D-alanine-endopeptidase</fullName>
        <ecNumber evidence="3">3.4.16.4</ecNumber>
    </submittedName>
</protein>
<dbReference type="RefSeq" id="WP_010032825.1">
    <property type="nucleotide sequence ID" value="NZ_CP009693.1"/>
</dbReference>
<dbReference type="PANTHER" id="PTHR30023:SF0">
    <property type="entry name" value="PENICILLIN-SENSITIVE CARBOXYPEPTIDASE A"/>
    <property type="match status" value="1"/>
</dbReference>
<sequence>MPIKLLKSLLLFFILSVFIAYPLSVNSIELNQVLDNSIEQNNLQSAQIAVKIIDSEKNTVILSKNADKNFIPASNTKLLTGIAGLLFLGKDFRFETKLYYDKINNQSIDNLYIEFSGDPSFTREDLHKLLISLHKKNIKNIKNIYFVNRYFEGRDTPINQSNTSSIFGYGAPSSIYNLNENAITLQLIPQSNTFEVSQSVGEKINFINKIFIASVEQLKTCQFNAYYKDNTLVLNGCLPSNSYTFSFAIEDPQQQMQQAVLAELAQLKISLDTQIKTTNKLPDNLTLLAKHKSADLTQLLKHMFVTSDNLYAQTITRTIGYYYNQVGSIVSGKNAIIKILKTKLNLDTDSIQLEDGAGMSENNLLSANFIVSLLQKISQNKNFELLKCLLPIYGETGTLKNRSSKLLKGKVFAKTGTETTVVALSGYLYANNKQYIFSILVNNLKNLQKSSALALEKDLLESIC</sequence>
<keyword evidence="2 3" id="KW-0378">Hydrolase</keyword>
<dbReference type="KEGG" id="ftz:CH68_1635"/>
<organism evidence="3">
    <name type="scientific">Francisella tularensis subsp. holarctica</name>
    <dbReference type="NCBI Taxonomy" id="119857"/>
    <lineage>
        <taxon>Bacteria</taxon>
        <taxon>Pseudomonadati</taxon>
        <taxon>Pseudomonadota</taxon>
        <taxon>Gammaproteobacteria</taxon>
        <taxon>Thiotrichales</taxon>
        <taxon>Francisellaceae</taxon>
        <taxon>Francisella</taxon>
    </lineage>
</organism>
<dbReference type="NCBIfam" id="TIGR00666">
    <property type="entry name" value="PBP4"/>
    <property type="match status" value="1"/>
</dbReference>
<reference evidence="3" key="2">
    <citation type="submission" date="2020-02" db="EMBL/GenBank/DDBJ databases">
        <title>Using affinity propagation clustering for identifying bacterial clades and subclades with whole-genome sequences of Francisella tularensis.</title>
        <authorList>
            <person name="Homeier-Bachmann T."/>
            <person name="Abdel-Glil M.Y."/>
            <person name="Hackbart A."/>
            <person name="Hotzel H."/>
            <person name="Tomaso H."/>
        </authorList>
    </citation>
    <scope>NUCLEOTIDE SEQUENCE</scope>
    <source>
        <strain evidence="3">15T0085</strain>
    </source>
</reference>
<evidence type="ECO:0000256" key="2">
    <source>
        <dbReference type="ARBA" id="ARBA00022801"/>
    </source>
</evidence>
<dbReference type="InterPro" id="IPR000667">
    <property type="entry name" value="Peptidase_S13"/>
</dbReference>
<dbReference type="eggNOG" id="COG2027">
    <property type="taxonomic scope" value="Bacteria"/>
</dbReference>
<reference evidence="3" key="1">
    <citation type="submission" date="2019-08" db="EMBL/GenBank/DDBJ databases">
        <authorList>
            <person name="Busch A."/>
        </authorList>
    </citation>
    <scope>NUCLEOTIDE SEQUENCE</scope>
    <source>
        <strain evidence="3">15T0085</strain>
    </source>
</reference>
<dbReference type="Pfam" id="PF02113">
    <property type="entry name" value="Peptidase_S13"/>
    <property type="match status" value="1"/>
</dbReference>
<dbReference type="SUPFAM" id="SSF56601">
    <property type="entry name" value="beta-lactamase/transpeptidase-like"/>
    <property type="match status" value="1"/>
</dbReference>
<dbReference type="SMR" id="A0A0B6E2X0"/>
<dbReference type="HOGENOM" id="CLU_017692_1_1_6"/>
<dbReference type="KEGG" id="ftv:CH67_1906"/>
<dbReference type="AlphaFoldDB" id="A0A0B6E2X0"/>
<keyword evidence="3" id="KW-0645">Protease</keyword>
<proteinExistence type="inferred from homology"/>
<dbReference type="KEGG" id="ftc:DA46_1242"/>
<dbReference type="PRINTS" id="PR00922">
    <property type="entry name" value="DADACBPTASE3"/>
</dbReference>
<dbReference type="EC" id="3.4.16.4" evidence="3"/>
<accession>A0A0B6E2X0</accession>
<name>A0A0B6E2X0_FRATU</name>
<dbReference type="EMBL" id="JAAGJP010000066">
    <property type="protein sequence ID" value="NDS68956.1"/>
    <property type="molecule type" value="Genomic_DNA"/>
</dbReference>
<gene>
    <name evidence="3" type="primary">dacB</name>
    <name evidence="3" type="ORF">FWI86_08180</name>
</gene>
<dbReference type="InterPro" id="IPR012338">
    <property type="entry name" value="Beta-lactam/transpept-like"/>
</dbReference>
<dbReference type="PANTHER" id="PTHR30023">
    <property type="entry name" value="D-ALANYL-D-ALANINE CARBOXYPEPTIDASE"/>
    <property type="match status" value="1"/>
</dbReference>
<dbReference type="GO" id="GO:0000270">
    <property type="term" value="P:peptidoglycan metabolic process"/>
    <property type="evidence" value="ECO:0007669"/>
    <property type="project" value="TreeGrafter"/>
</dbReference>
<dbReference type="MEROPS" id="S13.001"/>
<evidence type="ECO:0000313" key="3">
    <source>
        <dbReference type="EMBL" id="NDS68956.1"/>
    </source>
</evidence>
<keyword evidence="3" id="KW-0121">Carboxypeptidase</keyword>
<evidence type="ECO:0000256" key="1">
    <source>
        <dbReference type="ARBA" id="ARBA00006096"/>
    </source>
</evidence>
<dbReference type="GO" id="GO:0006508">
    <property type="term" value="P:proteolysis"/>
    <property type="evidence" value="ECO:0007669"/>
    <property type="project" value="InterPro"/>
</dbReference>
<dbReference type="Gene3D" id="3.40.710.10">
    <property type="entry name" value="DD-peptidase/beta-lactamase superfamily"/>
    <property type="match status" value="2"/>
</dbReference>
<dbReference type="GO" id="GO:0009002">
    <property type="term" value="F:serine-type D-Ala-D-Ala carboxypeptidase activity"/>
    <property type="evidence" value="ECO:0007669"/>
    <property type="project" value="UniProtKB-EC"/>
</dbReference>
<comment type="similarity">
    <text evidence="1">Belongs to the peptidase S13 family.</text>
</comment>
<comment type="caution">
    <text evidence="3">The sequence shown here is derived from an EMBL/GenBank/DDBJ whole genome shotgun (WGS) entry which is preliminary data.</text>
</comment>